<dbReference type="InterPro" id="IPR027032">
    <property type="entry name" value="Twinkle-like"/>
</dbReference>
<dbReference type="GO" id="GO:0003697">
    <property type="term" value="F:single-stranded DNA binding"/>
    <property type="evidence" value="ECO:0007669"/>
    <property type="project" value="InterPro"/>
</dbReference>
<proteinExistence type="predicted"/>
<organism evidence="1 2">
    <name type="scientific">Pontiella sulfatireligans</name>
    <dbReference type="NCBI Taxonomy" id="2750658"/>
    <lineage>
        <taxon>Bacteria</taxon>
        <taxon>Pseudomonadati</taxon>
        <taxon>Kiritimatiellota</taxon>
        <taxon>Kiritimatiellia</taxon>
        <taxon>Kiritimatiellales</taxon>
        <taxon>Pontiellaceae</taxon>
        <taxon>Pontiella</taxon>
    </lineage>
</organism>
<keyword evidence="2" id="KW-1185">Reference proteome</keyword>
<dbReference type="RefSeq" id="WP_136059543.1">
    <property type="nucleotide sequence ID" value="NZ_CAAHFH010000001.1"/>
</dbReference>
<dbReference type="EMBL" id="CAAHFH010000001">
    <property type="protein sequence ID" value="VGO18001.1"/>
    <property type="molecule type" value="Genomic_DNA"/>
</dbReference>
<evidence type="ECO:0000313" key="2">
    <source>
        <dbReference type="Proteomes" id="UP000346198"/>
    </source>
</evidence>
<dbReference type="PANTHER" id="PTHR12873">
    <property type="entry name" value="T7-LIKE MITOCHONDRIAL DNA HELICASE"/>
    <property type="match status" value="1"/>
</dbReference>
<accession>A0A6C2UF03</accession>
<protein>
    <submittedName>
        <fullName evidence="1">Uncharacterized protein</fullName>
    </submittedName>
</protein>
<reference evidence="1 2" key="1">
    <citation type="submission" date="2019-04" db="EMBL/GenBank/DDBJ databases">
        <authorList>
            <person name="Van Vliet M D."/>
        </authorList>
    </citation>
    <scope>NUCLEOTIDE SEQUENCE [LARGE SCALE GENOMIC DNA]</scope>
    <source>
        <strain evidence="1 2">F21</strain>
    </source>
</reference>
<sequence>MYQPQPVQRVEIPKPGRGVRKQGVQSGTDIGCHFGKENIRNDYDWLQQFVSVFQAMDADEPGEAASRLLVPRLGRERVYAVDCPAGCKDANDCMLNGHGLDWCIEHARKLDPEELRRAGEFRDHVWERFYPPDGQELAGDELPWPIGKFRLRSSELTIVHDYNGHGKSIALGQCLLHLAKQGRRSRQ</sequence>
<name>A0A6C2UF03_9BACT</name>
<dbReference type="SUPFAM" id="SSF56731">
    <property type="entry name" value="DNA primase core"/>
    <property type="match status" value="1"/>
</dbReference>
<gene>
    <name evidence="1" type="ORF">SCARR_00051</name>
</gene>
<dbReference type="AlphaFoldDB" id="A0A6C2UF03"/>
<evidence type="ECO:0000313" key="1">
    <source>
        <dbReference type="EMBL" id="VGO18001.1"/>
    </source>
</evidence>
<dbReference type="PANTHER" id="PTHR12873:SF0">
    <property type="entry name" value="TWINKLE MTDNA HELICASE"/>
    <property type="match status" value="1"/>
</dbReference>
<dbReference type="GO" id="GO:0043139">
    <property type="term" value="F:5'-3' DNA helicase activity"/>
    <property type="evidence" value="ECO:0007669"/>
    <property type="project" value="InterPro"/>
</dbReference>
<dbReference type="Proteomes" id="UP000346198">
    <property type="component" value="Unassembled WGS sequence"/>
</dbReference>
<dbReference type="Gene3D" id="3.40.1360.10">
    <property type="match status" value="1"/>
</dbReference>